<evidence type="ECO:0000256" key="1">
    <source>
        <dbReference type="SAM" id="Phobius"/>
    </source>
</evidence>
<evidence type="ECO:0000313" key="2">
    <source>
        <dbReference type="EMBL" id="CAA9540072.1"/>
    </source>
</evidence>
<keyword evidence="1" id="KW-0812">Transmembrane</keyword>
<reference evidence="2" key="1">
    <citation type="submission" date="2020-02" db="EMBL/GenBank/DDBJ databases">
        <authorList>
            <person name="Meier V. D."/>
        </authorList>
    </citation>
    <scope>NUCLEOTIDE SEQUENCE</scope>
    <source>
        <strain evidence="2">AVDCRST_MAG73</strain>
    </source>
</reference>
<feature type="transmembrane region" description="Helical" evidence="1">
    <location>
        <begin position="43"/>
        <end position="69"/>
    </location>
</feature>
<dbReference type="EMBL" id="CADCWE010000113">
    <property type="protein sequence ID" value="CAA9540072.1"/>
    <property type="molecule type" value="Genomic_DNA"/>
</dbReference>
<accession>A0A6J4U4D0</accession>
<proteinExistence type="predicted"/>
<organism evidence="2">
    <name type="scientific">uncultured Thermomicrobiales bacterium</name>
    <dbReference type="NCBI Taxonomy" id="1645740"/>
    <lineage>
        <taxon>Bacteria</taxon>
        <taxon>Pseudomonadati</taxon>
        <taxon>Thermomicrobiota</taxon>
        <taxon>Thermomicrobia</taxon>
        <taxon>Thermomicrobiales</taxon>
        <taxon>environmental samples</taxon>
    </lineage>
</organism>
<gene>
    <name evidence="2" type="ORF">AVDCRST_MAG73-1831</name>
</gene>
<name>A0A6J4U4D0_9BACT</name>
<sequence length="133" mass="14552">MSKTKWYAIGGGLGTLLILVLIIWGLYTLGGAGESALERLRDIAVIFVVLLFLLTVVLLAAIAAALAFLTVQIKDRVIPLLEELTGTMKRVRGTAEFMTEEAVKPILSVASSYAKMRAMTRTVTGKDQKKQRR</sequence>
<protein>
    <submittedName>
        <fullName evidence="2">Uncharacterized protein</fullName>
    </submittedName>
</protein>
<keyword evidence="1" id="KW-1133">Transmembrane helix</keyword>
<dbReference type="AlphaFoldDB" id="A0A6J4U4D0"/>
<keyword evidence="1" id="KW-0472">Membrane</keyword>
<feature type="transmembrane region" description="Helical" evidence="1">
    <location>
        <begin position="7"/>
        <end position="27"/>
    </location>
</feature>